<dbReference type="PANTHER" id="PTHR33067:SF31">
    <property type="entry name" value="RNA-DIRECTED DNA POLYMERASE"/>
    <property type="match status" value="1"/>
</dbReference>
<comment type="caution">
    <text evidence="2">The sequence shown here is derived from an EMBL/GenBank/DDBJ whole genome shotgun (WGS) entry which is preliminary data.</text>
</comment>
<dbReference type="CDD" id="cd00303">
    <property type="entry name" value="retropepsin_like"/>
    <property type="match status" value="1"/>
</dbReference>
<organism evidence="2 3">
    <name type="scientific">Centaurea solstitialis</name>
    <name type="common">yellow star-thistle</name>
    <dbReference type="NCBI Taxonomy" id="347529"/>
    <lineage>
        <taxon>Eukaryota</taxon>
        <taxon>Viridiplantae</taxon>
        <taxon>Streptophyta</taxon>
        <taxon>Embryophyta</taxon>
        <taxon>Tracheophyta</taxon>
        <taxon>Spermatophyta</taxon>
        <taxon>Magnoliopsida</taxon>
        <taxon>eudicotyledons</taxon>
        <taxon>Gunneridae</taxon>
        <taxon>Pentapetalae</taxon>
        <taxon>asterids</taxon>
        <taxon>campanulids</taxon>
        <taxon>Asterales</taxon>
        <taxon>Asteraceae</taxon>
        <taxon>Carduoideae</taxon>
        <taxon>Cardueae</taxon>
        <taxon>Centaureinae</taxon>
        <taxon>Centaurea</taxon>
    </lineage>
</organism>
<protein>
    <recommendedName>
        <fullName evidence="4">Retrotransposon gag domain-containing protein</fullName>
    </recommendedName>
</protein>
<name>A0AA38T4M3_9ASTR</name>
<reference evidence="2" key="1">
    <citation type="submission" date="2023-03" db="EMBL/GenBank/DDBJ databases">
        <title>Chromosome-scale reference genome and RAD-based genetic map of yellow starthistle (Centaurea solstitialis) reveal putative structural variation and QTLs associated with invader traits.</title>
        <authorList>
            <person name="Reatini B."/>
            <person name="Cang F.A."/>
            <person name="Jiang Q."/>
            <person name="Mckibben M.T.W."/>
            <person name="Barker M.S."/>
            <person name="Rieseberg L.H."/>
            <person name="Dlugosch K.M."/>
        </authorList>
    </citation>
    <scope>NUCLEOTIDE SEQUENCE</scope>
    <source>
        <strain evidence="2">CAN-66</strain>
        <tissue evidence="2">Leaf</tissue>
    </source>
</reference>
<evidence type="ECO:0008006" key="4">
    <source>
        <dbReference type="Google" id="ProtNLM"/>
    </source>
</evidence>
<sequence>MGDEAPMWNTRRTAPTVPTRPITKPNLKTEIKGQFLHMIKELTFDGKSDSNPIMHIESFEEICDLFKTEENQDAIHLRLFPLTLAGDAKAWLRSLEPNEDETISEEWERFKHLLNSCPSHGLNKSDQVQTFYSGQNYSSRGTLDSSAGGVFMYKTPTQGYNLLEDMLIHNIDWKSDKRLHIPKMAGKISTEFDPSEELAAMKNKQVVCEECKGPHLTKDCLNKPMMTPEEVNYINRGDYQGRWNNNRNFNQRPPGFFAPNQRTDGEQRASLEDRLFQFMETQKKLNEEVGSYLRNQQSWANLSNTKRKNSRRATHKTKKASTDIYTRKYIPSDSETDYATDYESDGISISFEHLGLRGPIELSNEEEEEEYSKQGGYAEFIIPKQNKGKEEAKEGDAELIYVSPIKHDPGSYSLPISVSNRFEGLALVDTGPALNWMPVSYCCKMKIKTLTPTAYQYRGINGYMTTPLGIAEVVPIRIGKFVYLTDFIVADLPKDTEIPIILGRAFLHTAQANVDMCNQVTSLGYGDKRIAFNPDGKPVTHLPASYIDPSQCFKENSNRPLLSHEQKMKTEDYPNPVMQKDEIILDTGSSKKGYRKKKGSSALSS</sequence>
<evidence type="ECO:0000313" key="2">
    <source>
        <dbReference type="EMBL" id="KAJ9544752.1"/>
    </source>
</evidence>
<dbReference type="PANTHER" id="PTHR33067">
    <property type="entry name" value="RNA-DIRECTED DNA POLYMERASE-RELATED"/>
    <property type="match status" value="1"/>
</dbReference>
<dbReference type="Proteomes" id="UP001172457">
    <property type="component" value="Chromosome 6"/>
</dbReference>
<dbReference type="EMBL" id="JARYMX010000006">
    <property type="protein sequence ID" value="KAJ9544752.1"/>
    <property type="molecule type" value="Genomic_DNA"/>
</dbReference>
<feature type="region of interest" description="Disordered" evidence="1">
    <location>
        <begin position="566"/>
        <end position="605"/>
    </location>
</feature>
<dbReference type="InterPro" id="IPR021109">
    <property type="entry name" value="Peptidase_aspartic_dom_sf"/>
</dbReference>
<proteinExistence type="predicted"/>
<evidence type="ECO:0000256" key="1">
    <source>
        <dbReference type="SAM" id="MobiDB-lite"/>
    </source>
</evidence>
<accession>A0AA38T4M3</accession>
<evidence type="ECO:0000313" key="3">
    <source>
        <dbReference type="Proteomes" id="UP001172457"/>
    </source>
</evidence>
<feature type="compositionally biased region" description="Low complexity" evidence="1">
    <location>
        <begin position="10"/>
        <end position="23"/>
    </location>
</feature>
<dbReference type="SUPFAM" id="SSF50630">
    <property type="entry name" value="Acid proteases"/>
    <property type="match status" value="1"/>
</dbReference>
<dbReference type="AlphaFoldDB" id="A0AA38T4M3"/>
<dbReference type="Gene3D" id="2.40.70.10">
    <property type="entry name" value="Acid Proteases"/>
    <property type="match status" value="1"/>
</dbReference>
<feature type="region of interest" description="Disordered" evidence="1">
    <location>
        <begin position="1"/>
        <end position="23"/>
    </location>
</feature>
<keyword evidence="3" id="KW-1185">Reference proteome</keyword>
<gene>
    <name evidence="2" type="ORF">OSB04_024459</name>
</gene>